<proteinExistence type="predicted"/>
<name>A0AAN6T451_9PEZI</name>
<gene>
    <name evidence="2" type="ORF">N658DRAFT_494048</name>
</gene>
<protein>
    <recommendedName>
        <fullName evidence="1">Ribonuclease H1 N-terminal domain-containing protein</fullName>
    </recommendedName>
</protein>
<evidence type="ECO:0000313" key="3">
    <source>
        <dbReference type="Proteomes" id="UP001305647"/>
    </source>
</evidence>
<dbReference type="AlphaFoldDB" id="A0AAN6T451"/>
<keyword evidence="3" id="KW-1185">Reference proteome</keyword>
<dbReference type="EMBL" id="MU863628">
    <property type="protein sequence ID" value="KAK4103556.1"/>
    <property type="molecule type" value="Genomic_DNA"/>
</dbReference>
<organism evidence="2 3">
    <name type="scientific">Parathielavia hyrcaniae</name>
    <dbReference type="NCBI Taxonomy" id="113614"/>
    <lineage>
        <taxon>Eukaryota</taxon>
        <taxon>Fungi</taxon>
        <taxon>Dikarya</taxon>
        <taxon>Ascomycota</taxon>
        <taxon>Pezizomycotina</taxon>
        <taxon>Sordariomycetes</taxon>
        <taxon>Sordariomycetidae</taxon>
        <taxon>Sordariales</taxon>
        <taxon>Chaetomiaceae</taxon>
        <taxon>Parathielavia</taxon>
    </lineage>
</organism>
<reference evidence="2" key="2">
    <citation type="submission" date="2023-05" db="EMBL/GenBank/DDBJ databases">
        <authorList>
            <consortium name="Lawrence Berkeley National Laboratory"/>
            <person name="Steindorff A."/>
            <person name="Hensen N."/>
            <person name="Bonometti L."/>
            <person name="Westerberg I."/>
            <person name="Brannstrom I.O."/>
            <person name="Guillou S."/>
            <person name="Cros-Aarteil S."/>
            <person name="Calhoun S."/>
            <person name="Haridas S."/>
            <person name="Kuo A."/>
            <person name="Mondo S."/>
            <person name="Pangilinan J."/>
            <person name="Riley R."/>
            <person name="Labutti K."/>
            <person name="Andreopoulos B."/>
            <person name="Lipzen A."/>
            <person name="Chen C."/>
            <person name="Yanf M."/>
            <person name="Daum C."/>
            <person name="Ng V."/>
            <person name="Clum A."/>
            <person name="Ohm R."/>
            <person name="Martin F."/>
            <person name="Silar P."/>
            <person name="Natvig D."/>
            <person name="Lalanne C."/>
            <person name="Gautier V."/>
            <person name="Ament-Velasquez S.L."/>
            <person name="Kruys A."/>
            <person name="Hutchinson M.I."/>
            <person name="Powell A.J."/>
            <person name="Barry K."/>
            <person name="Miller A.N."/>
            <person name="Grigoriev I.V."/>
            <person name="Debuchy R."/>
            <person name="Gladieux P."/>
            <person name="Thoren M.H."/>
            <person name="Johannesson H."/>
        </authorList>
    </citation>
    <scope>NUCLEOTIDE SEQUENCE</scope>
    <source>
        <strain evidence="2">CBS 757.83</strain>
    </source>
</reference>
<reference evidence="2" key="1">
    <citation type="journal article" date="2023" name="Mol. Phylogenet. Evol.">
        <title>Genome-scale phylogeny and comparative genomics of the fungal order Sordariales.</title>
        <authorList>
            <person name="Hensen N."/>
            <person name="Bonometti L."/>
            <person name="Westerberg I."/>
            <person name="Brannstrom I.O."/>
            <person name="Guillou S."/>
            <person name="Cros-Aarteil S."/>
            <person name="Calhoun S."/>
            <person name="Haridas S."/>
            <person name="Kuo A."/>
            <person name="Mondo S."/>
            <person name="Pangilinan J."/>
            <person name="Riley R."/>
            <person name="LaButti K."/>
            <person name="Andreopoulos B."/>
            <person name="Lipzen A."/>
            <person name="Chen C."/>
            <person name="Yan M."/>
            <person name="Daum C."/>
            <person name="Ng V."/>
            <person name="Clum A."/>
            <person name="Steindorff A."/>
            <person name="Ohm R.A."/>
            <person name="Martin F."/>
            <person name="Silar P."/>
            <person name="Natvig D.O."/>
            <person name="Lalanne C."/>
            <person name="Gautier V."/>
            <person name="Ament-Velasquez S.L."/>
            <person name="Kruys A."/>
            <person name="Hutchinson M.I."/>
            <person name="Powell A.J."/>
            <person name="Barry K."/>
            <person name="Miller A.N."/>
            <person name="Grigoriev I.V."/>
            <person name="Debuchy R."/>
            <person name="Gladieux P."/>
            <person name="Hiltunen Thoren M."/>
            <person name="Johannesson H."/>
        </authorList>
    </citation>
    <scope>NUCLEOTIDE SEQUENCE</scope>
    <source>
        <strain evidence="2">CBS 757.83</strain>
    </source>
</reference>
<dbReference type="InterPro" id="IPR009027">
    <property type="entry name" value="Ribosomal_bL9/RNase_H1_N"/>
</dbReference>
<feature type="domain" description="Ribonuclease H1 N-terminal" evidence="1">
    <location>
        <begin position="82"/>
        <end position="127"/>
    </location>
</feature>
<dbReference type="SUPFAM" id="SSF55658">
    <property type="entry name" value="L9 N-domain-like"/>
    <property type="match status" value="2"/>
</dbReference>
<dbReference type="Proteomes" id="UP001305647">
    <property type="component" value="Unassembled WGS sequence"/>
</dbReference>
<dbReference type="Pfam" id="PF01693">
    <property type="entry name" value="Cauli_VI"/>
    <property type="match status" value="2"/>
</dbReference>
<sequence>MVSKRKNKDYYAVIEGRINEPTIFSSWGDAHPRVTGCRSVHKSFDTIEEAREYMKKMGATRPQEIIKDGAGDTTPTWNSEAFYAVANGTRPGVYLYWHGEDGSEPKIDKIPGACHKRFRTKDQAQAFIEDWRQSVADVYRAAIKEALNKGFRPRDLKLNVEGFLYKTEIGGGSANILDEVKLDELNLKEE</sequence>
<evidence type="ECO:0000259" key="1">
    <source>
        <dbReference type="Pfam" id="PF01693"/>
    </source>
</evidence>
<evidence type="ECO:0000313" key="2">
    <source>
        <dbReference type="EMBL" id="KAK4103556.1"/>
    </source>
</evidence>
<accession>A0AAN6T451</accession>
<dbReference type="InterPro" id="IPR037056">
    <property type="entry name" value="RNase_H1_N_sf"/>
</dbReference>
<dbReference type="InterPro" id="IPR011320">
    <property type="entry name" value="RNase_H1_N"/>
</dbReference>
<dbReference type="Gene3D" id="3.40.970.10">
    <property type="entry name" value="Ribonuclease H1, N-terminal domain"/>
    <property type="match status" value="2"/>
</dbReference>
<feature type="domain" description="Ribonuclease H1 N-terminal" evidence="1">
    <location>
        <begin position="10"/>
        <end position="53"/>
    </location>
</feature>
<comment type="caution">
    <text evidence="2">The sequence shown here is derived from an EMBL/GenBank/DDBJ whole genome shotgun (WGS) entry which is preliminary data.</text>
</comment>